<organism evidence="4 5">
    <name type="scientific">Trifolium medium</name>
    <dbReference type="NCBI Taxonomy" id="97028"/>
    <lineage>
        <taxon>Eukaryota</taxon>
        <taxon>Viridiplantae</taxon>
        <taxon>Streptophyta</taxon>
        <taxon>Embryophyta</taxon>
        <taxon>Tracheophyta</taxon>
        <taxon>Spermatophyta</taxon>
        <taxon>Magnoliopsida</taxon>
        <taxon>eudicotyledons</taxon>
        <taxon>Gunneridae</taxon>
        <taxon>Pentapetalae</taxon>
        <taxon>rosids</taxon>
        <taxon>fabids</taxon>
        <taxon>Fabales</taxon>
        <taxon>Fabaceae</taxon>
        <taxon>Papilionoideae</taxon>
        <taxon>50 kb inversion clade</taxon>
        <taxon>NPAAA clade</taxon>
        <taxon>Hologalegina</taxon>
        <taxon>IRL clade</taxon>
        <taxon>Trifolieae</taxon>
        <taxon>Trifolium</taxon>
    </lineage>
</organism>
<evidence type="ECO:0000256" key="1">
    <source>
        <dbReference type="PROSITE-ProRule" id="PRU00047"/>
    </source>
</evidence>
<keyword evidence="1" id="KW-0479">Metal-binding</keyword>
<keyword evidence="1" id="KW-0862">Zinc</keyword>
<dbReference type="EMBL" id="LXQA010008175">
    <property type="protein sequence ID" value="MCH85261.1"/>
    <property type="molecule type" value="Genomic_DNA"/>
</dbReference>
<evidence type="ECO:0000256" key="2">
    <source>
        <dbReference type="SAM" id="MobiDB-lite"/>
    </source>
</evidence>
<protein>
    <submittedName>
        <fullName evidence="4">RNA-directed DNA polymerase (Reverse transcriptase)</fullName>
    </submittedName>
</protein>
<dbReference type="PROSITE" id="PS50158">
    <property type="entry name" value="ZF_CCHC"/>
    <property type="match status" value="1"/>
</dbReference>
<keyword evidence="4" id="KW-0548">Nucleotidyltransferase</keyword>
<evidence type="ECO:0000313" key="5">
    <source>
        <dbReference type="Proteomes" id="UP000265520"/>
    </source>
</evidence>
<dbReference type="SUPFAM" id="SSF56672">
    <property type="entry name" value="DNA/RNA polymerases"/>
    <property type="match status" value="1"/>
</dbReference>
<dbReference type="Pfam" id="PF03732">
    <property type="entry name" value="Retrotrans_gag"/>
    <property type="match status" value="1"/>
</dbReference>
<dbReference type="AlphaFoldDB" id="A0A392MD93"/>
<comment type="caution">
    <text evidence="4">The sequence shown here is derived from an EMBL/GenBank/DDBJ whole genome shotgun (WGS) entry which is preliminary data.</text>
</comment>
<name>A0A392MD93_9FABA</name>
<feature type="region of interest" description="Disordered" evidence="2">
    <location>
        <begin position="99"/>
        <end position="170"/>
    </location>
</feature>
<dbReference type="GO" id="GO:0008270">
    <property type="term" value="F:zinc ion binding"/>
    <property type="evidence" value="ECO:0007669"/>
    <property type="project" value="UniProtKB-KW"/>
</dbReference>
<keyword evidence="1" id="KW-0863">Zinc-finger</keyword>
<dbReference type="InterPro" id="IPR005162">
    <property type="entry name" value="Retrotrans_gag_dom"/>
</dbReference>
<reference evidence="4 5" key="1">
    <citation type="journal article" date="2018" name="Front. Plant Sci.">
        <title>Red Clover (Trifolium pratense) and Zigzag Clover (T. medium) - A Picture of Genomic Similarities and Differences.</title>
        <authorList>
            <person name="Dluhosova J."/>
            <person name="Istvanek J."/>
            <person name="Nedelnik J."/>
            <person name="Repkova J."/>
        </authorList>
    </citation>
    <scope>NUCLEOTIDE SEQUENCE [LARGE SCALE GENOMIC DNA]</scope>
    <source>
        <strain evidence="5">cv. 10/8</strain>
        <tissue evidence="4">Leaf</tissue>
    </source>
</reference>
<keyword evidence="4" id="KW-0695">RNA-directed DNA polymerase</keyword>
<dbReference type="Proteomes" id="UP000265520">
    <property type="component" value="Unassembled WGS sequence"/>
</dbReference>
<proteinExistence type="predicted"/>
<gene>
    <name evidence="4" type="ORF">A2U01_0006105</name>
</gene>
<sequence>MTWEALKESLLKRYGGRGEGDVYEQLTELKQEGSVEEYITEFEYLLAQIPKLPEKQFRGYFLHGLKMEIRGKVRSLVAMGEMSRAKLLQVTRTVEREIKGGSGSNVNRGLRGSNGPYRNGSGRNGSDWVMVKGREAGSSGGVKSGANGPRKDKQAHVDRRRDGPHDRGFTHLSYNELMERKQKGLCFKCGGPFHLMHQCPDKQLRVLIVDGDGSEEDEPKLLDVEVDEGEEDEKGEMSVLNLHNIAQETNQTVKFQGLIQGVEEEPVRNEEVSLSQPQRAELEKLLSKYERVFQAPSGLPPRRKKEHVINLVEGQGAVNVRPYRYPHHHKNEIEKQVKEMLEAGVIRHSTSSFSSPVILVKKKDNSWRMCIDYRTLNKGERN</sequence>
<dbReference type="InterPro" id="IPR001878">
    <property type="entry name" value="Znf_CCHC"/>
</dbReference>
<feature type="domain" description="CCHC-type" evidence="3">
    <location>
        <begin position="186"/>
        <end position="201"/>
    </location>
</feature>
<keyword evidence="5" id="KW-1185">Reference proteome</keyword>
<feature type="compositionally biased region" description="Basic and acidic residues" evidence="2">
    <location>
        <begin position="149"/>
        <end position="169"/>
    </location>
</feature>
<dbReference type="GO" id="GO:0003964">
    <property type="term" value="F:RNA-directed DNA polymerase activity"/>
    <property type="evidence" value="ECO:0007669"/>
    <property type="project" value="UniProtKB-KW"/>
</dbReference>
<accession>A0A392MD93</accession>
<evidence type="ECO:0000313" key="4">
    <source>
        <dbReference type="EMBL" id="MCH85261.1"/>
    </source>
</evidence>
<dbReference type="InterPro" id="IPR032567">
    <property type="entry name" value="RTL1-rel"/>
</dbReference>
<dbReference type="GO" id="GO:0003676">
    <property type="term" value="F:nucleic acid binding"/>
    <property type="evidence" value="ECO:0007669"/>
    <property type="project" value="InterPro"/>
</dbReference>
<dbReference type="PANTHER" id="PTHR15503:SF22">
    <property type="entry name" value="TRANSPOSON TY3-I GAG POLYPROTEIN"/>
    <property type="match status" value="1"/>
</dbReference>
<dbReference type="PANTHER" id="PTHR15503">
    <property type="entry name" value="LDOC1 RELATED"/>
    <property type="match status" value="1"/>
</dbReference>
<dbReference type="Gene3D" id="3.10.10.10">
    <property type="entry name" value="HIV Type 1 Reverse Transcriptase, subunit A, domain 1"/>
    <property type="match status" value="1"/>
</dbReference>
<dbReference type="InterPro" id="IPR043502">
    <property type="entry name" value="DNA/RNA_pol_sf"/>
</dbReference>
<keyword evidence="4" id="KW-0808">Transferase</keyword>
<evidence type="ECO:0000259" key="3">
    <source>
        <dbReference type="PROSITE" id="PS50158"/>
    </source>
</evidence>